<keyword evidence="2 7" id="KW-0813">Transport</keyword>
<feature type="transmembrane region" description="Helical" evidence="7">
    <location>
        <begin position="16"/>
        <end position="37"/>
    </location>
</feature>
<feature type="transmembrane region" description="Helical" evidence="7">
    <location>
        <begin position="155"/>
        <end position="175"/>
    </location>
</feature>
<evidence type="ECO:0000259" key="8">
    <source>
        <dbReference type="PROSITE" id="PS50928"/>
    </source>
</evidence>
<evidence type="ECO:0000256" key="5">
    <source>
        <dbReference type="ARBA" id="ARBA00022989"/>
    </source>
</evidence>
<dbReference type="Proteomes" id="UP000275356">
    <property type="component" value="Unassembled WGS sequence"/>
</dbReference>
<protein>
    <submittedName>
        <fullName evidence="9">Carbohydrate ABC transporter membrane protein 2 (CUT1 family)</fullName>
    </submittedName>
</protein>
<accession>A0A3N2DAE1</accession>
<evidence type="ECO:0000256" key="3">
    <source>
        <dbReference type="ARBA" id="ARBA00022475"/>
    </source>
</evidence>
<dbReference type="InterPro" id="IPR000515">
    <property type="entry name" value="MetI-like"/>
</dbReference>
<dbReference type="GO" id="GO:0005886">
    <property type="term" value="C:plasma membrane"/>
    <property type="evidence" value="ECO:0007669"/>
    <property type="project" value="UniProtKB-SubCell"/>
</dbReference>
<feature type="transmembrane region" description="Helical" evidence="7">
    <location>
        <begin position="113"/>
        <end position="135"/>
    </location>
</feature>
<evidence type="ECO:0000256" key="6">
    <source>
        <dbReference type="ARBA" id="ARBA00023136"/>
    </source>
</evidence>
<feature type="transmembrane region" description="Helical" evidence="7">
    <location>
        <begin position="212"/>
        <end position="233"/>
    </location>
</feature>
<feature type="domain" description="ABC transmembrane type-1" evidence="8">
    <location>
        <begin position="76"/>
        <end position="279"/>
    </location>
</feature>
<gene>
    <name evidence="9" type="ORF">EDD28_1293</name>
</gene>
<evidence type="ECO:0000256" key="2">
    <source>
        <dbReference type="ARBA" id="ARBA00022448"/>
    </source>
</evidence>
<feature type="transmembrane region" description="Helical" evidence="7">
    <location>
        <begin position="258"/>
        <end position="278"/>
    </location>
</feature>
<dbReference type="PROSITE" id="PS50928">
    <property type="entry name" value="ABC_TM1"/>
    <property type="match status" value="1"/>
</dbReference>
<comment type="caution">
    <text evidence="9">The sequence shown here is derived from an EMBL/GenBank/DDBJ whole genome shotgun (WGS) entry which is preliminary data.</text>
</comment>
<evidence type="ECO:0000313" key="10">
    <source>
        <dbReference type="Proteomes" id="UP000275356"/>
    </source>
</evidence>
<dbReference type="EMBL" id="RKHQ01000001">
    <property type="protein sequence ID" value="ROR96703.1"/>
    <property type="molecule type" value="Genomic_DNA"/>
</dbReference>
<evidence type="ECO:0000256" key="7">
    <source>
        <dbReference type="RuleBase" id="RU363032"/>
    </source>
</evidence>
<dbReference type="RefSeq" id="WP_123738843.1">
    <property type="nucleotide sequence ID" value="NZ_CALFQU010000019.1"/>
</dbReference>
<dbReference type="OrthoDB" id="2063054at2"/>
<comment type="similarity">
    <text evidence="7">Belongs to the binding-protein-dependent transport system permease family.</text>
</comment>
<keyword evidence="5 7" id="KW-1133">Transmembrane helix</keyword>
<keyword evidence="3" id="KW-1003">Cell membrane</keyword>
<proteinExistence type="inferred from homology"/>
<dbReference type="PANTHER" id="PTHR43744">
    <property type="entry name" value="ABC TRANSPORTER PERMEASE PROTEIN MG189-RELATED-RELATED"/>
    <property type="match status" value="1"/>
</dbReference>
<dbReference type="Gene3D" id="1.10.3720.10">
    <property type="entry name" value="MetI-like"/>
    <property type="match status" value="1"/>
</dbReference>
<keyword evidence="4 7" id="KW-0812">Transmembrane</keyword>
<keyword evidence="6 7" id="KW-0472">Membrane</keyword>
<name>A0A3N2DAE1_9MICO</name>
<dbReference type="CDD" id="cd06261">
    <property type="entry name" value="TM_PBP2"/>
    <property type="match status" value="1"/>
</dbReference>
<dbReference type="Pfam" id="PF00528">
    <property type="entry name" value="BPD_transp_1"/>
    <property type="match status" value="1"/>
</dbReference>
<evidence type="ECO:0000313" key="9">
    <source>
        <dbReference type="EMBL" id="ROR96703.1"/>
    </source>
</evidence>
<keyword evidence="10" id="KW-1185">Reference proteome</keyword>
<dbReference type="InterPro" id="IPR035906">
    <property type="entry name" value="MetI-like_sf"/>
</dbReference>
<comment type="subcellular location">
    <subcellularLocation>
        <location evidence="1 7">Cell membrane</location>
        <topology evidence="1 7">Multi-pass membrane protein</topology>
    </subcellularLocation>
</comment>
<sequence>MSTRPLTPRAAVGRTLWWVAVVVIGISTVGPLIWTFATSLKPPAEIISSYLDPIPDHPTLQNYVDLFAQTKFGRYLLNSAILALGGTITNLFFGALAGYAFARLAFRGRQSIFGVFLASMMVPAIVTMVPTFLVLRRFPFAGGNDLFGQGGTGFINSYAAILLPGAVGAFGIFYMRQFFGSLPGEMADAARIDGAGEYRIFSRVYLPLAKGALAVLGVLTFQAGWNAFLWPLIVLNEPDMLTVQVGLASFVNEYQTNYGAQMAGTIVASLPILVVFAFSQRFIVQTNTDSSIK</sequence>
<dbReference type="PANTHER" id="PTHR43744:SF12">
    <property type="entry name" value="ABC TRANSPORTER PERMEASE PROTEIN MG189-RELATED"/>
    <property type="match status" value="1"/>
</dbReference>
<dbReference type="GO" id="GO:0055085">
    <property type="term" value="P:transmembrane transport"/>
    <property type="evidence" value="ECO:0007669"/>
    <property type="project" value="InterPro"/>
</dbReference>
<feature type="transmembrane region" description="Helical" evidence="7">
    <location>
        <begin position="75"/>
        <end position="101"/>
    </location>
</feature>
<organism evidence="9 10">
    <name type="scientific">Salana multivorans</name>
    <dbReference type="NCBI Taxonomy" id="120377"/>
    <lineage>
        <taxon>Bacteria</taxon>
        <taxon>Bacillati</taxon>
        <taxon>Actinomycetota</taxon>
        <taxon>Actinomycetes</taxon>
        <taxon>Micrococcales</taxon>
        <taxon>Beutenbergiaceae</taxon>
        <taxon>Salana</taxon>
    </lineage>
</organism>
<dbReference type="AlphaFoldDB" id="A0A3N2DAE1"/>
<evidence type="ECO:0000256" key="4">
    <source>
        <dbReference type="ARBA" id="ARBA00022692"/>
    </source>
</evidence>
<dbReference type="SUPFAM" id="SSF161098">
    <property type="entry name" value="MetI-like"/>
    <property type="match status" value="1"/>
</dbReference>
<evidence type="ECO:0000256" key="1">
    <source>
        <dbReference type="ARBA" id="ARBA00004651"/>
    </source>
</evidence>
<reference evidence="9 10" key="1">
    <citation type="submission" date="2018-11" db="EMBL/GenBank/DDBJ databases">
        <title>Sequencing the genomes of 1000 actinobacteria strains.</title>
        <authorList>
            <person name="Klenk H.-P."/>
        </authorList>
    </citation>
    <scope>NUCLEOTIDE SEQUENCE [LARGE SCALE GENOMIC DNA]</scope>
    <source>
        <strain evidence="9 10">DSM 13521</strain>
    </source>
</reference>